<dbReference type="EMBL" id="CM037620">
    <property type="protein sequence ID" value="KAH7994793.1"/>
    <property type="molecule type" value="Genomic_DNA"/>
</dbReference>
<evidence type="ECO:0000313" key="2">
    <source>
        <dbReference type="Proteomes" id="UP000827872"/>
    </source>
</evidence>
<reference evidence="1" key="1">
    <citation type="submission" date="2021-08" db="EMBL/GenBank/DDBJ databases">
        <title>The first chromosome-level gecko genome reveals the dynamic sex chromosomes of Neotropical dwarf geckos (Sphaerodactylidae: Sphaerodactylus).</title>
        <authorList>
            <person name="Pinto B.J."/>
            <person name="Keating S.E."/>
            <person name="Gamble T."/>
        </authorList>
    </citation>
    <scope>NUCLEOTIDE SEQUENCE</scope>
    <source>
        <strain evidence="1">TG3544</strain>
    </source>
</reference>
<accession>A0ACB8EQI1</accession>
<gene>
    <name evidence="1" type="ORF">K3G42_015764</name>
</gene>
<sequence length="76" mass="8340">MEVAVAKHCFTVKLLVGKDRHLLAKEPLHLPTLGYPASAAIEAFVHGFQGSATTRPSLYNSLELLFLENVLLTHNV</sequence>
<evidence type="ECO:0000313" key="1">
    <source>
        <dbReference type="EMBL" id="KAH7994793.1"/>
    </source>
</evidence>
<protein>
    <submittedName>
        <fullName evidence="1">Uncharacterized protein</fullName>
    </submittedName>
</protein>
<keyword evidence="2" id="KW-1185">Reference proteome</keyword>
<proteinExistence type="predicted"/>
<name>A0ACB8EQI1_9SAUR</name>
<dbReference type="Proteomes" id="UP000827872">
    <property type="component" value="Linkage Group LG07"/>
</dbReference>
<comment type="caution">
    <text evidence="1">The sequence shown here is derived from an EMBL/GenBank/DDBJ whole genome shotgun (WGS) entry which is preliminary data.</text>
</comment>
<organism evidence="1 2">
    <name type="scientific">Sphaerodactylus townsendi</name>
    <dbReference type="NCBI Taxonomy" id="933632"/>
    <lineage>
        <taxon>Eukaryota</taxon>
        <taxon>Metazoa</taxon>
        <taxon>Chordata</taxon>
        <taxon>Craniata</taxon>
        <taxon>Vertebrata</taxon>
        <taxon>Euteleostomi</taxon>
        <taxon>Lepidosauria</taxon>
        <taxon>Squamata</taxon>
        <taxon>Bifurcata</taxon>
        <taxon>Gekkota</taxon>
        <taxon>Sphaerodactylidae</taxon>
        <taxon>Sphaerodactylus</taxon>
    </lineage>
</organism>